<reference evidence="4" key="3">
    <citation type="submission" date="2025-04" db="UniProtKB">
        <authorList>
            <consortium name="RefSeq"/>
        </authorList>
    </citation>
    <scope>IDENTIFICATION</scope>
    <source>
        <strain evidence="4">CBS 304.34</strain>
    </source>
</reference>
<dbReference type="RefSeq" id="XP_033572655.1">
    <property type="nucleotide sequence ID" value="XM_033720827.1"/>
</dbReference>
<feature type="region of interest" description="Disordered" evidence="1">
    <location>
        <begin position="226"/>
        <end position="250"/>
    </location>
</feature>
<reference evidence="2 4" key="1">
    <citation type="journal article" date="2020" name="Stud. Mycol.">
        <title>101 Dothideomycetes genomes: a test case for predicting lifestyles and emergence of pathogens.</title>
        <authorList>
            <person name="Haridas S."/>
            <person name="Albert R."/>
            <person name="Binder M."/>
            <person name="Bloem J."/>
            <person name="Labutti K."/>
            <person name="Salamov A."/>
            <person name="Andreopoulos B."/>
            <person name="Baker S."/>
            <person name="Barry K."/>
            <person name="Bills G."/>
            <person name="Bluhm B."/>
            <person name="Cannon C."/>
            <person name="Castanera R."/>
            <person name="Culley D."/>
            <person name="Daum C."/>
            <person name="Ezra D."/>
            <person name="Gonzalez J."/>
            <person name="Henrissat B."/>
            <person name="Kuo A."/>
            <person name="Liang C."/>
            <person name="Lipzen A."/>
            <person name="Lutzoni F."/>
            <person name="Magnuson J."/>
            <person name="Mondo S."/>
            <person name="Nolan M."/>
            <person name="Ohm R."/>
            <person name="Pangilinan J."/>
            <person name="Park H.-J."/>
            <person name="Ramirez L."/>
            <person name="Alfaro M."/>
            <person name="Sun H."/>
            <person name="Tritt A."/>
            <person name="Yoshinaga Y."/>
            <person name="Zwiers L.-H."/>
            <person name="Turgeon B."/>
            <person name="Goodwin S."/>
            <person name="Spatafora J."/>
            <person name="Crous P."/>
            <person name="Grigoriev I."/>
        </authorList>
    </citation>
    <scope>NUCLEOTIDE SEQUENCE</scope>
    <source>
        <strain evidence="2 4">CBS 304.34</strain>
    </source>
</reference>
<proteinExistence type="predicted"/>
<reference evidence="4" key="2">
    <citation type="submission" date="2020-04" db="EMBL/GenBank/DDBJ databases">
        <authorList>
            <consortium name="NCBI Genome Project"/>
        </authorList>
    </citation>
    <scope>NUCLEOTIDE SEQUENCE</scope>
    <source>
        <strain evidence="4">CBS 304.34</strain>
    </source>
</reference>
<name>A0A6A6YA44_9PEZI</name>
<evidence type="ECO:0000313" key="3">
    <source>
        <dbReference type="Proteomes" id="UP000504636"/>
    </source>
</evidence>
<dbReference type="GeneID" id="54461720"/>
<keyword evidence="3" id="KW-1185">Reference proteome</keyword>
<dbReference type="OrthoDB" id="10458545at2759"/>
<evidence type="ECO:0000256" key="1">
    <source>
        <dbReference type="SAM" id="MobiDB-lite"/>
    </source>
</evidence>
<gene>
    <name evidence="2 4" type="ORF">BDZ99DRAFT_466634</name>
</gene>
<accession>A0A6A6YA44</accession>
<sequence>METFNFILQRDALHAAFIASAEARFRAIVALYPTIPPTLAAEPAPPAVTESTKPLHDAAKFPTIIKLVSGAGAEYVELKCPTCHANACEKTFRSRRKQKTKLFYLGGVGGIINHMREVHGTAMSSRELLEEMAARARRLALEDIVAINSGAKEIEMVLGDVSSAEKIGVEGMSRTKKPQTKEMLGDMGSAEKVEVEEAAQETKMQGMAEVRASGLDPTVRPFEYLGQSRHVVPSAGTEQANEGGDSMEME</sequence>
<protein>
    <submittedName>
        <fullName evidence="2 4">Uncharacterized protein</fullName>
    </submittedName>
</protein>
<evidence type="ECO:0000313" key="2">
    <source>
        <dbReference type="EMBL" id="KAF2805691.1"/>
    </source>
</evidence>
<dbReference type="AlphaFoldDB" id="A0A6A6YA44"/>
<organism evidence="2">
    <name type="scientific">Mytilinidion resinicola</name>
    <dbReference type="NCBI Taxonomy" id="574789"/>
    <lineage>
        <taxon>Eukaryota</taxon>
        <taxon>Fungi</taxon>
        <taxon>Dikarya</taxon>
        <taxon>Ascomycota</taxon>
        <taxon>Pezizomycotina</taxon>
        <taxon>Dothideomycetes</taxon>
        <taxon>Pleosporomycetidae</taxon>
        <taxon>Mytilinidiales</taxon>
        <taxon>Mytilinidiaceae</taxon>
        <taxon>Mytilinidion</taxon>
    </lineage>
</organism>
<dbReference type="EMBL" id="MU003709">
    <property type="protein sequence ID" value="KAF2805691.1"/>
    <property type="molecule type" value="Genomic_DNA"/>
</dbReference>
<evidence type="ECO:0000313" key="4">
    <source>
        <dbReference type="RefSeq" id="XP_033572655.1"/>
    </source>
</evidence>
<dbReference type="Proteomes" id="UP000504636">
    <property type="component" value="Unplaced"/>
</dbReference>